<keyword evidence="2 5" id="KW-0547">Nucleotide-binding</keyword>
<keyword evidence="1" id="KW-0808">Transferase</keyword>
<dbReference type="Pfam" id="PF03781">
    <property type="entry name" value="FGE-sulfatase"/>
    <property type="match status" value="1"/>
</dbReference>
<evidence type="ECO:0000256" key="5">
    <source>
        <dbReference type="PROSITE-ProRule" id="PRU10141"/>
    </source>
</evidence>
<dbReference type="GO" id="GO:0004674">
    <property type="term" value="F:protein serine/threonine kinase activity"/>
    <property type="evidence" value="ECO:0007669"/>
    <property type="project" value="TreeGrafter"/>
</dbReference>
<evidence type="ECO:0000256" key="2">
    <source>
        <dbReference type="ARBA" id="ARBA00022741"/>
    </source>
</evidence>
<dbReference type="EMBL" id="BMXG01000007">
    <property type="protein sequence ID" value="GHB98772.1"/>
    <property type="molecule type" value="Genomic_DNA"/>
</dbReference>
<dbReference type="InterPro" id="IPR017441">
    <property type="entry name" value="Protein_kinase_ATP_BS"/>
</dbReference>
<dbReference type="InterPro" id="IPR008271">
    <property type="entry name" value="Ser/Thr_kinase_AS"/>
</dbReference>
<comment type="caution">
    <text evidence="9">The sequence shown here is derived from an EMBL/GenBank/DDBJ whole genome shotgun (WGS) entry which is preliminary data.</text>
</comment>
<feature type="binding site" evidence="5">
    <location>
        <position position="46"/>
    </location>
    <ligand>
        <name>ATP</name>
        <dbReference type="ChEBI" id="CHEBI:30616"/>
    </ligand>
</feature>
<dbReference type="Gene3D" id="3.90.1580.10">
    <property type="entry name" value="paralog of FGE (formylglycine-generating enzyme)"/>
    <property type="match status" value="1"/>
</dbReference>
<dbReference type="Proteomes" id="UP000642829">
    <property type="component" value="Unassembled WGS sequence"/>
</dbReference>
<evidence type="ECO:0000256" key="7">
    <source>
        <dbReference type="SAM" id="Phobius"/>
    </source>
</evidence>
<dbReference type="Gene3D" id="1.10.510.10">
    <property type="entry name" value="Transferase(Phosphotransferase) domain 1"/>
    <property type="match status" value="1"/>
</dbReference>
<dbReference type="AlphaFoldDB" id="A0A8J3GDW2"/>
<dbReference type="InterPro" id="IPR000719">
    <property type="entry name" value="Prot_kinase_dom"/>
</dbReference>
<keyword evidence="3" id="KW-0418">Kinase</keyword>
<evidence type="ECO:0000256" key="1">
    <source>
        <dbReference type="ARBA" id="ARBA00022679"/>
    </source>
</evidence>
<proteinExistence type="predicted"/>
<evidence type="ECO:0000256" key="6">
    <source>
        <dbReference type="SAM" id="MobiDB-lite"/>
    </source>
</evidence>
<evidence type="ECO:0000313" key="9">
    <source>
        <dbReference type="EMBL" id="GHB98772.1"/>
    </source>
</evidence>
<gene>
    <name evidence="9" type="ORF">GCM10007047_13470</name>
</gene>
<sequence>MNVSAKLTNGLLVYERYRLKRLLGRGGMGVVWLAHDIELEKDIALKFLSENLLYDSSAIRDLKKETRRGMELSHPNIIRVYGFFTSDSTAAVAMEYVEGNNLSSLRDTRPGSFFEVDELAGWTLELCSALHYAHSHAEIVHRDLKPANLMIDHKNRLKVADFGISASLTDAHTRLTGAAGGLRGTMLYMGPQQLLGQRPCISHDIYGLGATLYDLLTGKPVFYSGDVSLQIREAIPPTIAARRAELGLNAGEIPAQWEETIAACLSKEASLRPRNAAEVINRLCLQDATSRSDSAFPFSLGLVQTASNAVVSEPTIHEPPVPLTLIHKPVDQDYAKLRDTRAGAGGQIVTPKHTGFWVLVMVLMIICFVIVGGGVAYFAFQHGRNQAQTQIKELPDKVAIASTKTTSNAAPSQIPPGLADAAEGDGTLLDGGPRRALDAGGIRPRVEGGGQFRSNEPRNLGQPGGGRSRQRVVSSVIHNEPRSGNDFQLSEIGLVFSWAPPARFSIGLPQHGQTPDSDMNESMIVGFPQGFWIGRKEVTQEEYERVVGSNPSRFIETPNAPVENVSWFEAMDFCDKLNAQYADIIPDGYRFSLPTQAQFEYASLAGELGFFSRNQLDDYSWGMHSRVDRPQVGGQLKANPYELYDMNGNVAEWCLDWYSPSFPSEEIPNWAGPETGECRVVKGGHIHDDHALRAFERMAVDPNEHNDLIGFRVALIPINSQHKK</sequence>
<feature type="domain" description="Protein kinase" evidence="8">
    <location>
        <begin position="17"/>
        <end position="285"/>
    </location>
</feature>
<dbReference type="InterPro" id="IPR011009">
    <property type="entry name" value="Kinase-like_dom_sf"/>
</dbReference>
<protein>
    <recommendedName>
        <fullName evidence="8">Protein kinase domain-containing protein</fullName>
    </recommendedName>
</protein>
<evidence type="ECO:0000313" key="10">
    <source>
        <dbReference type="Proteomes" id="UP000642829"/>
    </source>
</evidence>
<reference evidence="9" key="2">
    <citation type="submission" date="2020-09" db="EMBL/GenBank/DDBJ databases">
        <authorList>
            <person name="Sun Q."/>
            <person name="Kim S."/>
        </authorList>
    </citation>
    <scope>NUCLEOTIDE SEQUENCE</scope>
    <source>
        <strain evidence="9">KCTC 12870</strain>
    </source>
</reference>
<evidence type="ECO:0000259" key="8">
    <source>
        <dbReference type="PROSITE" id="PS50011"/>
    </source>
</evidence>
<dbReference type="Pfam" id="PF00069">
    <property type="entry name" value="Pkinase"/>
    <property type="match status" value="1"/>
</dbReference>
<dbReference type="CDD" id="cd14014">
    <property type="entry name" value="STKc_PknB_like"/>
    <property type="match status" value="1"/>
</dbReference>
<dbReference type="PROSITE" id="PS00108">
    <property type="entry name" value="PROTEIN_KINASE_ST"/>
    <property type="match status" value="1"/>
</dbReference>
<feature type="region of interest" description="Disordered" evidence="6">
    <location>
        <begin position="430"/>
        <end position="469"/>
    </location>
</feature>
<dbReference type="InterPro" id="IPR042095">
    <property type="entry name" value="SUMF_sf"/>
</dbReference>
<feature type="transmembrane region" description="Helical" evidence="7">
    <location>
        <begin position="356"/>
        <end position="380"/>
    </location>
</feature>
<dbReference type="GO" id="GO:0005524">
    <property type="term" value="F:ATP binding"/>
    <property type="evidence" value="ECO:0007669"/>
    <property type="project" value="UniProtKB-UniRule"/>
</dbReference>
<dbReference type="SMART" id="SM00220">
    <property type="entry name" value="S_TKc"/>
    <property type="match status" value="1"/>
</dbReference>
<evidence type="ECO:0000256" key="3">
    <source>
        <dbReference type="ARBA" id="ARBA00022777"/>
    </source>
</evidence>
<keyword evidence="10" id="KW-1185">Reference proteome</keyword>
<reference evidence="9" key="1">
    <citation type="journal article" date="2014" name="Int. J. Syst. Evol. Microbiol.">
        <title>Complete genome sequence of Corynebacterium casei LMG S-19264T (=DSM 44701T), isolated from a smear-ripened cheese.</title>
        <authorList>
            <consortium name="US DOE Joint Genome Institute (JGI-PGF)"/>
            <person name="Walter F."/>
            <person name="Albersmeier A."/>
            <person name="Kalinowski J."/>
            <person name="Ruckert C."/>
        </authorList>
    </citation>
    <scope>NUCLEOTIDE SEQUENCE</scope>
    <source>
        <strain evidence="9">KCTC 12870</strain>
    </source>
</reference>
<dbReference type="PANTHER" id="PTHR43289:SF6">
    <property type="entry name" value="SERINE_THREONINE-PROTEIN KINASE NEKL-3"/>
    <property type="match status" value="1"/>
</dbReference>
<dbReference type="InterPro" id="IPR005532">
    <property type="entry name" value="SUMF_dom"/>
</dbReference>
<keyword evidence="4 5" id="KW-0067">ATP-binding</keyword>
<dbReference type="InterPro" id="IPR016187">
    <property type="entry name" value="CTDL_fold"/>
</dbReference>
<accession>A0A8J3GDW2</accession>
<dbReference type="SUPFAM" id="SSF56112">
    <property type="entry name" value="Protein kinase-like (PK-like)"/>
    <property type="match status" value="1"/>
</dbReference>
<keyword evidence="7" id="KW-0812">Transmembrane</keyword>
<dbReference type="PROSITE" id="PS00107">
    <property type="entry name" value="PROTEIN_KINASE_ATP"/>
    <property type="match status" value="1"/>
</dbReference>
<name>A0A8J3GDW2_9BACT</name>
<dbReference type="Gene3D" id="3.30.200.20">
    <property type="entry name" value="Phosphorylase Kinase, domain 1"/>
    <property type="match status" value="1"/>
</dbReference>
<evidence type="ECO:0000256" key="4">
    <source>
        <dbReference type="ARBA" id="ARBA00022840"/>
    </source>
</evidence>
<dbReference type="RefSeq" id="WP_189513259.1">
    <property type="nucleotide sequence ID" value="NZ_BMXG01000007.1"/>
</dbReference>
<dbReference type="SUPFAM" id="SSF56436">
    <property type="entry name" value="C-type lectin-like"/>
    <property type="match status" value="1"/>
</dbReference>
<keyword evidence="7" id="KW-1133">Transmembrane helix</keyword>
<dbReference type="PANTHER" id="PTHR43289">
    <property type="entry name" value="MITOGEN-ACTIVATED PROTEIN KINASE KINASE KINASE 20-RELATED"/>
    <property type="match status" value="1"/>
</dbReference>
<keyword evidence="7" id="KW-0472">Membrane</keyword>
<organism evidence="9 10">
    <name type="scientific">Cerasicoccus arenae</name>
    <dbReference type="NCBI Taxonomy" id="424488"/>
    <lineage>
        <taxon>Bacteria</taxon>
        <taxon>Pseudomonadati</taxon>
        <taxon>Verrucomicrobiota</taxon>
        <taxon>Opitutia</taxon>
        <taxon>Puniceicoccales</taxon>
        <taxon>Cerasicoccaceae</taxon>
        <taxon>Cerasicoccus</taxon>
    </lineage>
</organism>
<dbReference type="PROSITE" id="PS50011">
    <property type="entry name" value="PROTEIN_KINASE_DOM"/>
    <property type="match status" value="1"/>
</dbReference>